<reference evidence="1" key="1">
    <citation type="journal article" date="2023" name="GigaByte">
        <title>Genome assembly of the bearded iris, Iris pallida Lam.</title>
        <authorList>
            <person name="Bruccoleri R.E."/>
            <person name="Oakeley E.J."/>
            <person name="Faust A.M.E."/>
            <person name="Altorfer M."/>
            <person name="Dessus-Babus S."/>
            <person name="Burckhardt D."/>
            <person name="Oertli M."/>
            <person name="Naumann U."/>
            <person name="Petersen F."/>
            <person name="Wong J."/>
        </authorList>
    </citation>
    <scope>NUCLEOTIDE SEQUENCE</scope>
    <source>
        <strain evidence="1">GSM-AAB239-AS_SAM_17_03QT</strain>
    </source>
</reference>
<organism evidence="1 2">
    <name type="scientific">Iris pallida</name>
    <name type="common">Sweet iris</name>
    <dbReference type="NCBI Taxonomy" id="29817"/>
    <lineage>
        <taxon>Eukaryota</taxon>
        <taxon>Viridiplantae</taxon>
        <taxon>Streptophyta</taxon>
        <taxon>Embryophyta</taxon>
        <taxon>Tracheophyta</taxon>
        <taxon>Spermatophyta</taxon>
        <taxon>Magnoliopsida</taxon>
        <taxon>Liliopsida</taxon>
        <taxon>Asparagales</taxon>
        <taxon>Iridaceae</taxon>
        <taxon>Iridoideae</taxon>
        <taxon>Irideae</taxon>
        <taxon>Iris</taxon>
    </lineage>
</organism>
<keyword evidence="2" id="KW-1185">Reference proteome</keyword>
<proteinExistence type="predicted"/>
<accession>A0AAX6EM63</accession>
<sequence>MLHKSVAFSGVLSHSCPTRRACSIVTQDKHAACLLAGRIEVLFRSTVHPVKCKKHSGITQRTLLVCFLPTRKKER</sequence>
<comment type="caution">
    <text evidence="1">The sequence shown here is derived from an EMBL/GenBank/DDBJ whole genome shotgun (WGS) entry which is preliminary data.</text>
</comment>
<name>A0AAX6EM63_IRIPA</name>
<dbReference type="EMBL" id="JANAVB010035572">
    <property type="protein sequence ID" value="KAJ6805156.1"/>
    <property type="molecule type" value="Genomic_DNA"/>
</dbReference>
<dbReference type="AlphaFoldDB" id="A0AAX6EM63"/>
<dbReference type="Proteomes" id="UP001140949">
    <property type="component" value="Unassembled WGS sequence"/>
</dbReference>
<gene>
    <name evidence="1" type="ORF">M6B38_182355</name>
</gene>
<evidence type="ECO:0000313" key="1">
    <source>
        <dbReference type="EMBL" id="KAJ6805156.1"/>
    </source>
</evidence>
<protein>
    <submittedName>
        <fullName evidence="1">NADH dehydrogenase subunit 2 (Mitochondrion)</fullName>
    </submittedName>
</protein>
<evidence type="ECO:0000313" key="2">
    <source>
        <dbReference type="Proteomes" id="UP001140949"/>
    </source>
</evidence>
<reference evidence="1" key="2">
    <citation type="submission" date="2023-04" db="EMBL/GenBank/DDBJ databases">
        <authorList>
            <person name="Bruccoleri R.E."/>
            <person name="Oakeley E.J."/>
            <person name="Faust A.-M."/>
            <person name="Dessus-Babus S."/>
            <person name="Altorfer M."/>
            <person name="Burckhardt D."/>
            <person name="Oertli M."/>
            <person name="Naumann U."/>
            <person name="Petersen F."/>
            <person name="Wong J."/>
        </authorList>
    </citation>
    <scope>NUCLEOTIDE SEQUENCE</scope>
    <source>
        <strain evidence="1">GSM-AAB239-AS_SAM_17_03QT</strain>
        <tissue evidence="1">Leaf</tissue>
    </source>
</reference>